<dbReference type="InterPro" id="IPR007460">
    <property type="entry name" value="BrnT_toxin"/>
</dbReference>
<comment type="caution">
    <text evidence="1">The sequence shown here is derived from an EMBL/GenBank/DDBJ whole genome shotgun (WGS) entry which is preliminary data.</text>
</comment>
<dbReference type="AlphaFoldDB" id="A0A3L7AQY6"/>
<dbReference type="OrthoDB" id="839663at2"/>
<accession>A0A3L7AQY6</accession>
<protein>
    <submittedName>
        <fullName evidence="1">BrnT family toxin</fullName>
    </submittedName>
</protein>
<organism evidence="1 2">
    <name type="scientific">Xanthobacter tagetidis</name>
    <dbReference type="NCBI Taxonomy" id="60216"/>
    <lineage>
        <taxon>Bacteria</taxon>
        <taxon>Pseudomonadati</taxon>
        <taxon>Pseudomonadota</taxon>
        <taxon>Alphaproteobacteria</taxon>
        <taxon>Hyphomicrobiales</taxon>
        <taxon>Xanthobacteraceae</taxon>
        <taxon>Xanthobacter</taxon>
    </lineage>
</organism>
<sequence>MQKHAVDFVYAALIFDGYTLTRLDDRKIYGEERRIFVGLGDDECFVVVYIERKDRISLISAWKGGRDERAEYQASLARGHPEDEGAG</sequence>
<dbReference type="InterPro" id="IPR038573">
    <property type="entry name" value="BrnT_sf"/>
</dbReference>
<dbReference type="Proteomes" id="UP000269692">
    <property type="component" value="Unassembled WGS sequence"/>
</dbReference>
<dbReference type="Gene3D" id="3.10.450.530">
    <property type="entry name" value="Ribonuclease toxin, BrnT, of type II toxin-antitoxin system"/>
    <property type="match status" value="1"/>
</dbReference>
<proteinExistence type="predicted"/>
<dbReference type="RefSeq" id="WP_121621686.1">
    <property type="nucleotide sequence ID" value="NZ_JACIIW010000004.1"/>
</dbReference>
<name>A0A3L7AQY6_9HYPH</name>
<reference evidence="1 2" key="1">
    <citation type="submission" date="2018-10" db="EMBL/GenBank/DDBJ databases">
        <title>Xanthobacter tagetidis genome sequencing and assembly.</title>
        <authorList>
            <person name="Maclea K.S."/>
            <person name="Goen A.E."/>
            <person name="Fatima S.A."/>
        </authorList>
    </citation>
    <scope>NUCLEOTIDE SEQUENCE [LARGE SCALE GENOMIC DNA]</scope>
    <source>
        <strain evidence="1 2">ATCC 700314</strain>
    </source>
</reference>
<keyword evidence="2" id="KW-1185">Reference proteome</keyword>
<gene>
    <name evidence="1" type="ORF">D9R14_02465</name>
</gene>
<dbReference type="EMBL" id="RCTF01000001">
    <property type="protein sequence ID" value="RLP81872.1"/>
    <property type="molecule type" value="Genomic_DNA"/>
</dbReference>
<evidence type="ECO:0000313" key="1">
    <source>
        <dbReference type="EMBL" id="RLP81872.1"/>
    </source>
</evidence>
<evidence type="ECO:0000313" key="2">
    <source>
        <dbReference type="Proteomes" id="UP000269692"/>
    </source>
</evidence>
<dbReference type="Pfam" id="PF04365">
    <property type="entry name" value="BrnT_toxin"/>
    <property type="match status" value="1"/>
</dbReference>